<evidence type="ECO:0000313" key="3">
    <source>
        <dbReference type="Proteomes" id="UP000487268"/>
    </source>
</evidence>
<keyword evidence="1" id="KW-0812">Transmembrane</keyword>
<dbReference type="EMBL" id="WEGH01000002">
    <property type="protein sequence ID" value="MQY05557.1"/>
    <property type="molecule type" value="Genomic_DNA"/>
</dbReference>
<dbReference type="AlphaFoldDB" id="A0A7K0BWL5"/>
<evidence type="ECO:0000256" key="1">
    <source>
        <dbReference type="SAM" id="Phobius"/>
    </source>
</evidence>
<protein>
    <recommendedName>
        <fullName evidence="4">Transmembrane protein</fullName>
    </recommendedName>
</protein>
<keyword evidence="3" id="KW-1185">Reference proteome</keyword>
<keyword evidence="1" id="KW-1133">Transmembrane helix</keyword>
<feature type="transmembrane region" description="Helical" evidence="1">
    <location>
        <begin position="104"/>
        <end position="121"/>
    </location>
</feature>
<comment type="caution">
    <text evidence="2">The sequence shown here is derived from an EMBL/GenBank/DDBJ whole genome shotgun (WGS) entry which is preliminary data.</text>
</comment>
<evidence type="ECO:0000313" key="2">
    <source>
        <dbReference type="EMBL" id="MQY05557.1"/>
    </source>
</evidence>
<name>A0A7K0BWL5_9ACTN</name>
<dbReference type="Proteomes" id="UP000487268">
    <property type="component" value="Unassembled WGS sequence"/>
</dbReference>
<accession>A0A7K0BWL5</accession>
<proteinExistence type="predicted"/>
<reference evidence="2 3" key="1">
    <citation type="submission" date="2019-10" db="EMBL/GenBank/DDBJ databases">
        <title>Actinomadura rubteroloni sp. nov. and Actinomadura macrotermitis sp. nov., isolated from the gut of fungus growing-termite Macrotermes natalensis.</title>
        <authorList>
            <person name="Benndorf R."/>
            <person name="Martin K."/>
            <person name="Kuefner M."/>
            <person name="De Beer W."/>
            <person name="Kaster A.-K."/>
            <person name="Vollmers J."/>
            <person name="Poulsen M."/>
            <person name="Beemelmanns C."/>
        </authorList>
    </citation>
    <scope>NUCLEOTIDE SEQUENCE [LARGE SCALE GENOMIC DNA]</scope>
    <source>
        <strain evidence="2 3">RB68</strain>
    </source>
</reference>
<feature type="transmembrane region" description="Helical" evidence="1">
    <location>
        <begin position="7"/>
        <end position="26"/>
    </location>
</feature>
<keyword evidence="1" id="KW-0472">Membrane</keyword>
<dbReference type="RefSeq" id="WP_153533656.1">
    <property type="nucleotide sequence ID" value="NZ_WEGH01000002.1"/>
</dbReference>
<sequence length="166" mass="18618">MPDRRDRAWTAGAVLLAGGIVLLTAWTAPPVLLPPLTVAALLSVFLVWSRWRDRRTTGPLSRAERQAVKRALRTGEPPDDPALDRPLLALIERDEAGYRWSRRWLLLFLVLYAICVGVALYRGARHWGALFGVLGGALLGRLLGGGQVKERTERQHRLKELIRNRS</sequence>
<evidence type="ECO:0008006" key="4">
    <source>
        <dbReference type="Google" id="ProtNLM"/>
    </source>
</evidence>
<gene>
    <name evidence="2" type="ORF">ACRB68_36340</name>
</gene>
<organism evidence="2 3">
    <name type="scientific">Actinomadura macrotermitis</name>
    <dbReference type="NCBI Taxonomy" id="2585200"/>
    <lineage>
        <taxon>Bacteria</taxon>
        <taxon>Bacillati</taxon>
        <taxon>Actinomycetota</taxon>
        <taxon>Actinomycetes</taxon>
        <taxon>Streptosporangiales</taxon>
        <taxon>Thermomonosporaceae</taxon>
        <taxon>Actinomadura</taxon>
    </lineage>
</organism>
<feature type="transmembrane region" description="Helical" evidence="1">
    <location>
        <begin position="32"/>
        <end position="51"/>
    </location>
</feature>
<feature type="transmembrane region" description="Helical" evidence="1">
    <location>
        <begin position="127"/>
        <end position="144"/>
    </location>
</feature>